<keyword evidence="2" id="KW-1185">Reference proteome</keyword>
<organism evidence="1 2">
    <name type="scientific">Galemys pyrenaicus</name>
    <name type="common">Iberian desman</name>
    <name type="synonym">Pyrenean desman</name>
    <dbReference type="NCBI Taxonomy" id="202257"/>
    <lineage>
        <taxon>Eukaryota</taxon>
        <taxon>Metazoa</taxon>
        <taxon>Chordata</taxon>
        <taxon>Craniata</taxon>
        <taxon>Vertebrata</taxon>
        <taxon>Euteleostomi</taxon>
        <taxon>Mammalia</taxon>
        <taxon>Eutheria</taxon>
        <taxon>Laurasiatheria</taxon>
        <taxon>Eulipotyphla</taxon>
        <taxon>Talpidae</taxon>
        <taxon>Galemys</taxon>
    </lineage>
</organism>
<accession>A0A8J6AGM2</accession>
<dbReference type="EMBL" id="JAGFMF010011478">
    <property type="protein sequence ID" value="KAG8521339.1"/>
    <property type="molecule type" value="Genomic_DNA"/>
</dbReference>
<proteinExistence type="predicted"/>
<dbReference type="AlphaFoldDB" id="A0A8J6AGM2"/>
<comment type="caution">
    <text evidence="1">The sequence shown here is derived from an EMBL/GenBank/DDBJ whole genome shotgun (WGS) entry which is preliminary data.</text>
</comment>
<dbReference type="Proteomes" id="UP000700334">
    <property type="component" value="Unassembled WGS sequence"/>
</dbReference>
<reference evidence="1" key="1">
    <citation type="journal article" date="2021" name="Evol. Appl.">
        <title>The genome of the Pyrenean desman and the effects of bottlenecks and inbreeding on the genomic landscape of an endangered species.</title>
        <authorList>
            <person name="Escoda L."/>
            <person name="Castresana J."/>
        </authorList>
    </citation>
    <scope>NUCLEOTIDE SEQUENCE</scope>
    <source>
        <strain evidence="1">IBE-C5619</strain>
    </source>
</reference>
<sequence>MSLELRNGVISELPVWCLGRGSRRRNMALVGNGAELEADESGTRGQIRVRGWRYRVLVGRPCVSEKGLFDAGSASEFLGAGTVG</sequence>
<protein>
    <submittedName>
        <fullName evidence="1">Uncharacterized protein</fullName>
    </submittedName>
</protein>
<gene>
    <name evidence="1" type="ORF">J0S82_018564</name>
</gene>
<name>A0A8J6AGM2_GALPY</name>
<evidence type="ECO:0000313" key="2">
    <source>
        <dbReference type="Proteomes" id="UP000700334"/>
    </source>
</evidence>
<evidence type="ECO:0000313" key="1">
    <source>
        <dbReference type="EMBL" id="KAG8521339.1"/>
    </source>
</evidence>